<protein>
    <submittedName>
        <fullName evidence="1">Uncharacterized protein</fullName>
    </submittedName>
</protein>
<proteinExistence type="predicted"/>
<evidence type="ECO:0000313" key="1">
    <source>
        <dbReference type="EMBL" id="KUM50121.1"/>
    </source>
</evidence>
<dbReference type="AlphaFoldDB" id="A0A117NIL1"/>
<gene>
    <name evidence="1" type="ORF">ABT39_MTgene3349</name>
</gene>
<comment type="caution">
    <text evidence="1">The sequence shown here is derived from an EMBL/GenBank/DDBJ whole genome shotgun (WGS) entry which is preliminary data.</text>
</comment>
<geneLocation type="mitochondrion" evidence="1"/>
<organism evidence="1">
    <name type="scientific">Picea glauca</name>
    <name type="common">White spruce</name>
    <name type="synonym">Pinus glauca</name>
    <dbReference type="NCBI Taxonomy" id="3330"/>
    <lineage>
        <taxon>Eukaryota</taxon>
        <taxon>Viridiplantae</taxon>
        <taxon>Streptophyta</taxon>
        <taxon>Embryophyta</taxon>
        <taxon>Tracheophyta</taxon>
        <taxon>Spermatophyta</taxon>
        <taxon>Pinopsida</taxon>
        <taxon>Pinidae</taxon>
        <taxon>Conifers I</taxon>
        <taxon>Pinales</taxon>
        <taxon>Pinaceae</taxon>
        <taxon>Picea</taxon>
    </lineage>
</organism>
<dbReference type="EMBL" id="LKAM01000002">
    <property type="protein sequence ID" value="KUM50121.1"/>
    <property type="molecule type" value="Genomic_DNA"/>
</dbReference>
<accession>A0A117NIL1</accession>
<reference evidence="1" key="1">
    <citation type="journal article" date="2015" name="Genome Biol. Evol.">
        <title>Organellar Genomes of White Spruce (Picea glauca): Assembly and Annotation.</title>
        <authorList>
            <person name="Jackman S.D."/>
            <person name="Warren R.L."/>
            <person name="Gibb E.A."/>
            <person name="Vandervalk B.P."/>
            <person name="Mohamadi H."/>
            <person name="Chu J."/>
            <person name="Raymond A."/>
            <person name="Pleasance S."/>
            <person name="Coope R."/>
            <person name="Wildung M.R."/>
            <person name="Ritland C.E."/>
            <person name="Bousquet J."/>
            <person name="Jones S.J."/>
            <person name="Bohlmann J."/>
            <person name="Birol I."/>
        </authorList>
    </citation>
    <scope>NUCLEOTIDE SEQUENCE [LARGE SCALE GENOMIC DNA]</scope>
    <source>
        <tissue evidence="1">Flushing bud</tissue>
    </source>
</reference>
<keyword evidence="1" id="KW-0496">Mitochondrion</keyword>
<sequence length="75" mass="8766">MLFPGILTLLVGLIGVPFYRGGISYDPMFYINLNTYSNRVYAIERILRLGVSRTNREISYRIGHIIELKGEKYFY</sequence>
<name>A0A117NIL1_PICGL</name>